<gene>
    <name evidence="2" type="ORF">RA178_08200</name>
</gene>
<keyword evidence="1" id="KW-0812">Transmembrane</keyword>
<proteinExistence type="predicted"/>
<evidence type="ECO:0000256" key="1">
    <source>
        <dbReference type="SAM" id="Phobius"/>
    </source>
</evidence>
<dbReference type="GeneID" id="301339157"/>
<name>A0AA50KGB9_9GAMM</name>
<dbReference type="AlphaFoldDB" id="A0AA50KGB9"/>
<dbReference type="RefSeq" id="WP_306685100.1">
    <property type="nucleotide sequence ID" value="NZ_CP132914.1"/>
</dbReference>
<keyword evidence="1" id="KW-1133">Transmembrane helix</keyword>
<dbReference type="KEGG" id="sog:RA178_08200"/>
<reference evidence="2" key="1">
    <citation type="submission" date="2023-08" db="EMBL/GenBank/DDBJ databases">
        <title>Complete genome sequence of Shewanella oncorhynchi Z-P2, a siderophore putrebactin-producing bacterium.</title>
        <authorList>
            <person name="Zhang Y."/>
        </authorList>
    </citation>
    <scope>NUCLEOTIDE SEQUENCE</scope>
    <source>
        <strain evidence="2">Z-P2</strain>
    </source>
</reference>
<evidence type="ECO:0000313" key="2">
    <source>
        <dbReference type="EMBL" id="WMB74570.1"/>
    </source>
</evidence>
<dbReference type="Proteomes" id="UP001236800">
    <property type="component" value="Chromosome"/>
</dbReference>
<accession>A0AA50KGB9</accession>
<protein>
    <submittedName>
        <fullName evidence="2">Uncharacterized protein</fullName>
    </submittedName>
</protein>
<feature type="transmembrane region" description="Helical" evidence="1">
    <location>
        <begin position="29"/>
        <end position="47"/>
    </location>
</feature>
<sequence length="66" mass="7336">MVLLVIFIALISAWYFGLAAFTAGFTVKHWVLLGFVLGPLAYPLFTTHSHLALRKIRCSEEGILNS</sequence>
<organism evidence="2">
    <name type="scientific">Shewanella oncorhynchi</name>
    <dbReference type="NCBI Taxonomy" id="2726434"/>
    <lineage>
        <taxon>Bacteria</taxon>
        <taxon>Pseudomonadati</taxon>
        <taxon>Pseudomonadota</taxon>
        <taxon>Gammaproteobacteria</taxon>
        <taxon>Alteromonadales</taxon>
        <taxon>Shewanellaceae</taxon>
        <taxon>Shewanella</taxon>
    </lineage>
</organism>
<dbReference type="EMBL" id="CP132914">
    <property type="protein sequence ID" value="WMB74570.1"/>
    <property type="molecule type" value="Genomic_DNA"/>
</dbReference>
<keyword evidence="1" id="KW-0472">Membrane</keyword>